<dbReference type="EMBL" id="FNSL01000001">
    <property type="protein sequence ID" value="SEB87814.1"/>
    <property type="molecule type" value="Genomic_DNA"/>
</dbReference>
<dbReference type="Pfam" id="PF05711">
    <property type="entry name" value="TylF"/>
    <property type="match status" value="1"/>
</dbReference>
<dbReference type="SUPFAM" id="SSF53335">
    <property type="entry name" value="S-adenosyl-L-methionine-dependent methyltransferases"/>
    <property type="match status" value="1"/>
</dbReference>
<name>A0A1H4MYG0_9HYPH</name>
<gene>
    <name evidence="1" type="ORF">SAMN05216452_3522</name>
</gene>
<evidence type="ECO:0000313" key="1">
    <source>
        <dbReference type="EMBL" id="SEB87814.1"/>
    </source>
</evidence>
<proteinExistence type="predicted"/>
<dbReference type="Gene3D" id="3.40.50.150">
    <property type="entry name" value="Vaccinia Virus protein VP39"/>
    <property type="match status" value="1"/>
</dbReference>
<dbReference type="Proteomes" id="UP000199064">
    <property type="component" value="Unassembled WGS sequence"/>
</dbReference>
<keyword evidence="2" id="KW-1185">Reference proteome</keyword>
<evidence type="ECO:0000313" key="2">
    <source>
        <dbReference type="Proteomes" id="UP000199064"/>
    </source>
</evidence>
<dbReference type="InterPro" id="IPR008884">
    <property type="entry name" value="TylF_MeTrfase"/>
</dbReference>
<sequence length="237" mass="26595">MFQKLGRSLTKRRLKLSLPPVAREVMRDGLTYLPLERMASLNSELERVVAEDVSGDIAEFGMALGGSAIVLAKRRGGRRFLGFDVFGQIPPPTDDDGTDAHNRFKVIADGKSTGIQDGEYYGYMDDLYGRVVSSFEKYGLRVDNQSIILRKGLFQDTFAPSESDRFCLVHIDCDWYDPVLFCLTSVSRCLNPDGVVIVDDYNDYEGCRNAVDKVLAEDASLRLERTLPHAVIRKLRS</sequence>
<protein>
    <submittedName>
        <fullName evidence="1">Asparagine synthase (Glutamine-hydrolysing)</fullName>
    </submittedName>
</protein>
<dbReference type="AlphaFoldDB" id="A0A1H4MYG0"/>
<dbReference type="PANTHER" id="PTHR40036:SF1">
    <property type="entry name" value="MACROCIN O-METHYLTRANSFERASE"/>
    <property type="match status" value="1"/>
</dbReference>
<accession>A0A1H4MYG0</accession>
<organism evidence="1 2">
    <name type="scientific">Nitratireductor aquibiodomus</name>
    <dbReference type="NCBI Taxonomy" id="204799"/>
    <lineage>
        <taxon>Bacteria</taxon>
        <taxon>Pseudomonadati</taxon>
        <taxon>Pseudomonadota</taxon>
        <taxon>Alphaproteobacteria</taxon>
        <taxon>Hyphomicrobiales</taxon>
        <taxon>Phyllobacteriaceae</taxon>
        <taxon>Nitratireductor</taxon>
    </lineage>
</organism>
<dbReference type="InterPro" id="IPR029063">
    <property type="entry name" value="SAM-dependent_MTases_sf"/>
</dbReference>
<dbReference type="PANTHER" id="PTHR40036">
    <property type="entry name" value="MACROCIN O-METHYLTRANSFERASE"/>
    <property type="match status" value="1"/>
</dbReference>
<reference evidence="2" key="1">
    <citation type="submission" date="2016-10" db="EMBL/GenBank/DDBJ databases">
        <authorList>
            <person name="Varghese N."/>
            <person name="Submissions S."/>
        </authorList>
    </citation>
    <scope>NUCLEOTIDE SEQUENCE [LARGE SCALE GENOMIC DNA]</scope>
    <source>
        <strain evidence="2">ES.061</strain>
    </source>
</reference>